<keyword evidence="4" id="KW-1003">Cell membrane</keyword>
<comment type="subcellular location">
    <subcellularLocation>
        <location evidence="1 9">Bacterial flagellum basal body</location>
    </subcellularLocation>
    <subcellularLocation>
        <location evidence="2">Cell membrane</location>
        <topology evidence="2">Multi-pass membrane protein</topology>
    </subcellularLocation>
</comment>
<evidence type="ECO:0000256" key="10">
    <source>
        <dbReference type="SAM" id="MobiDB-lite"/>
    </source>
</evidence>
<dbReference type="PRINTS" id="PR01009">
    <property type="entry name" value="FLGMRINGFLIF"/>
</dbReference>
<dbReference type="NCBIfam" id="TIGR00206">
    <property type="entry name" value="fliF"/>
    <property type="match status" value="1"/>
</dbReference>
<dbReference type="PIRSF" id="PIRSF004862">
    <property type="entry name" value="FliF"/>
    <property type="match status" value="1"/>
</dbReference>
<evidence type="ECO:0000259" key="12">
    <source>
        <dbReference type="Pfam" id="PF01514"/>
    </source>
</evidence>
<dbReference type="InterPro" id="IPR000067">
    <property type="entry name" value="FlgMring_FliF"/>
</dbReference>
<evidence type="ECO:0000259" key="13">
    <source>
        <dbReference type="Pfam" id="PF08345"/>
    </source>
</evidence>
<feature type="transmembrane region" description="Helical" evidence="11">
    <location>
        <begin position="441"/>
        <end position="462"/>
    </location>
</feature>
<evidence type="ECO:0000256" key="1">
    <source>
        <dbReference type="ARBA" id="ARBA00004117"/>
    </source>
</evidence>
<dbReference type="GO" id="GO:0005886">
    <property type="term" value="C:plasma membrane"/>
    <property type="evidence" value="ECO:0007669"/>
    <property type="project" value="UniProtKB-SubCell"/>
</dbReference>
<dbReference type="EMBL" id="NHRY01000255">
    <property type="protein sequence ID" value="PPQ27611.1"/>
    <property type="molecule type" value="Genomic_DNA"/>
</dbReference>
<keyword evidence="14" id="KW-0966">Cell projection</keyword>
<dbReference type="GO" id="GO:0009431">
    <property type="term" value="C:bacterial-type flagellum basal body, MS ring"/>
    <property type="evidence" value="ECO:0007669"/>
    <property type="project" value="InterPro"/>
</dbReference>
<dbReference type="InterPro" id="IPR045851">
    <property type="entry name" value="AMP-bd_C_sf"/>
</dbReference>
<gene>
    <name evidence="14" type="ORF">CCS01_26720</name>
</gene>
<dbReference type="Pfam" id="PF08345">
    <property type="entry name" value="YscJ_FliF_C"/>
    <property type="match status" value="1"/>
</dbReference>
<keyword evidence="5 11" id="KW-0812">Transmembrane</keyword>
<dbReference type="GO" id="GO:0003774">
    <property type="term" value="F:cytoskeletal motor activity"/>
    <property type="evidence" value="ECO:0007669"/>
    <property type="project" value="InterPro"/>
</dbReference>
<keyword evidence="14" id="KW-0282">Flagellum</keyword>
<dbReference type="AlphaFoldDB" id="A0A2S6MZ21"/>
<accession>A0A2S6MZ21</accession>
<keyword evidence="14" id="KW-0969">Cilium</keyword>
<keyword evidence="15" id="KW-1185">Reference proteome</keyword>
<dbReference type="InterPro" id="IPR006182">
    <property type="entry name" value="FliF_N_dom"/>
</dbReference>
<evidence type="ECO:0000256" key="5">
    <source>
        <dbReference type="ARBA" id="ARBA00022692"/>
    </source>
</evidence>
<evidence type="ECO:0000256" key="3">
    <source>
        <dbReference type="ARBA" id="ARBA00007971"/>
    </source>
</evidence>
<dbReference type="Proteomes" id="UP000239724">
    <property type="component" value="Unassembled WGS sequence"/>
</dbReference>
<comment type="function">
    <text evidence="9">The M ring may be actively involved in energy transduction.</text>
</comment>
<evidence type="ECO:0000313" key="14">
    <source>
        <dbReference type="EMBL" id="PPQ27611.1"/>
    </source>
</evidence>
<keyword evidence="6 11" id="KW-1133">Transmembrane helix</keyword>
<dbReference type="PANTHER" id="PTHR30046">
    <property type="entry name" value="FLAGELLAR M-RING PROTEIN"/>
    <property type="match status" value="1"/>
</dbReference>
<protein>
    <recommendedName>
        <fullName evidence="9">Flagellar M-ring protein</fullName>
    </recommendedName>
</protein>
<evidence type="ECO:0000256" key="11">
    <source>
        <dbReference type="SAM" id="Phobius"/>
    </source>
</evidence>
<comment type="caution">
    <text evidence="14">The sequence shown here is derived from an EMBL/GenBank/DDBJ whole genome shotgun (WGS) entry which is preliminary data.</text>
</comment>
<evidence type="ECO:0000256" key="2">
    <source>
        <dbReference type="ARBA" id="ARBA00004651"/>
    </source>
</evidence>
<reference evidence="14 15" key="1">
    <citation type="journal article" date="2018" name="Arch. Microbiol.">
        <title>New insights into the metabolic potential of the phototrophic purple bacterium Rhodopila globiformis DSM 161(T) from its draft genome sequence and evidence for a vanadium-dependent nitrogenase.</title>
        <authorList>
            <person name="Imhoff J.F."/>
            <person name="Rahn T."/>
            <person name="Kunzel S."/>
            <person name="Neulinger S.C."/>
        </authorList>
    </citation>
    <scope>NUCLEOTIDE SEQUENCE [LARGE SCALE GENOMIC DNA]</scope>
    <source>
        <strain evidence="14 15">DSM 161</strain>
    </source>
</reference>
<dbReference type="PANTHER" id="PTHR30046:SF0">
    <property type="entry name" value="FLAGELLAR M-RING PROTEIN"/>
    <property type="match status" value="1"/>
</dbReference>
<evidence type="ECO:0000256" key="9">
    <source>
        <dbReference type="PIRNR" id="PIRNR004862"/>
    </source>
</evidence>
<evidence type="ECO:0000256" key="4">
    <source>
        <dbReference type="ARBA" id="ARBA00022475"/>
    </source>
</evidence>
<proteinExistence type="inferred from homology"/>
<dbReference type="InterPro" id="IPR043427">
    <property type="entry name" value="YscJ/FliF"/>
</dbReference>
<comment type="similarity">
    <text evidence="3 9">Belongs to the FliF family.</text>
</comment>
<evidence type="ECO:0000256" key="7">
    <source>
        <dbReference type="ARBA" id="ARBA00023136"/>
    </source>
</evidence>
<feature type="region of interest" description="Disordered" evidence="10">
    <location>
        <begin position="285"/>
        <end position="360"/>
    </location>
</feature>
<keyword evidence="7 11" id="KW-0472">Membrane</keyword>
<feature type="compositionally biased region" description="Polar residues" evidence="10">
    <location>
        <begin position="339"/>
        <end position="354"/>
    </location>
</feature>
<dbReference type="InterPro" id="IPR013556">
    <property type="entry name" value="Flag_M-ring_C"/>
</dbReference>
<feature type="transmembrane region" description="Helical" evidence="11">
    <location>
        <begin position="29"/>
        <end position="49"/>
    </location>
</feature>
<dbReference type="Pfam" id="PF01514">
    <property type="entry name" value="YscJ_FliF"/>
    <property type="match status" value="1"/>
</dbReference>
<keyword evidence="8 9" id="KW-0975">Bacterial flagellum</keyword>
<feature type="compositionally biased region" description="Low complexity" evidence="10">
    <location>
        <begin position="316"/>
        <end position="338"/>
    </location>
</feature>
<evidence type="ECO:0000256" key="8">
    <source>
        <dbReference type="ARBA" id="ARBA00023143"/>
    </source>
</evidence>
<sequence>MTVAFRLQKAGQPMERFAGLRQVFARLGYAKIAAMGIVAISVLAFVAWLSAHAGAPTGLLYSGLDPAEAGRIAQRLDELKVPYQAGGDGTMILVPPADVARVRMELAASGLPHQGGVGYELLDSQSPMNMTSFMQRVMRLRALEGELARTIATLNGVRSARVHVVLPERDTFSRDTPKPTASVAVTMEGAMRLSPAQAAAIRVLIAGAVSGLQQEDISVIDPSGIVLAANDSAALVGSRIADLKAAQEQAMQRAVVGLLEPLVGPGKVRVVASLDIDASREVVHEEKYDPLSQVERSKQTQQDQDTSNDSKPPPTVSVSQNVPNQQAQPPASPATSSSKSIHNGETINYEIGSTRTDRVQEPGDIKRLTVAVVVDGTVDAKGVFQPLPKQELDRITELVRSAVGYDAKRGDQVDVETMRFLPSEPLGVSSDQVPLPAPVPLVWLIAGGAAVLVLAGAGLLVMGKRKQARLALAASEGEALLPGPAGAAETAALTAESVGLPPVPSRLAALLELVDARPEESLAVIRAWISENDP</sequence>
<name>A0A2S6MZ21_RHOGL</name>
<organism evidence="14 15">
    <name type="scientific">Rhodopila globiformis</name>
    <name type="common">Rhodopseudomonas globiformis</name>
    <dbReference type="NCBI Taxonomy" id="1071"/>
    <lineage>
        <taxon>Bacteria</taxon>
        <taxon>Pseudomonadati</taxon>
        <taxon>Pseudomonadota</taxon>
        <taxon>Alphaproteobacteria</taxon>
        <taxon>Acetobacterales</taxon>
        <taxon>Acetobacteraceae</taxon>
        <taxon>Rhodopila</taxon>
    </lineage>
</organism>
<dbReference type="Gene3D" id="3.30.300.30">
    <property type="match status" value="1"/>
</dbReference>
<evidence type="ECO:0000313" key="15">
    <source>
        <dbReference type="Proteomes" id="UP000239724"/>
    </source>
</evidence>
<feature type="domain" description="Flagellar M-ring C-terminal" evidence="13">
    <location>
        <begin position="259"/>
        <end position="420"/>
    </location>
</feature>
<dbReference type="GO" id="GO:0071973">
    <property type="term" value="P:bacterial-type flagellum-dependent cell motility"/>
    <property type="evidence" value="ECO:0007669"/>
    <property type="project" value="InterPro"/>
</dbReference>
<evidence type="ECO:0000256" key="6">
    <source>
        <dbReference type="ARBA" id="ARBA00022989"/>
    </source>
</evidence>
<feature type="domain" description="Flagellar M-ring N-terminal" evidence="12">
    <location>
        <begin position="59"/>
        <end position="228"/>
    </location>
</feature>